<dbReference type="PROSITE" id="PS51841">
    <property type="entry name" value="LTD"/>
    <property type="match status" value="1"/>
</dbReference>
<reference evidence="4" key="3">
    <citation type="submission" date="2025-09" db="UniProtKB">
        <authorList>
            <consortium name="Ensembl"/>
        </authorList>
    </citation>
    <scope>IDENTIFICATION</scope>
</reference>
<feature type="region of interest" description="Disordered" evidence="2">
    <location>
        <begin position="508"/>
        <end position="539"/>
    </location>
</feature>
<dbReference type="Ensembl" id="ENSCHIT00000034819.1">
    <property type="protein sequence ID" value="ENSCHIP00000026952.1"/>
    <property type="gene ID" value="ENSCHIG00000023094.1"/>
</dbReference>
<feature type="domain" description="LTD" evidence="3">
    <location>
        <begin position="531"/>
        <end position="650"/>
    </location>
</feature>
<proteinExistence type="predicted"/>
<dbReference type="EMBL" id="LWLT01000026">
    <property type="status" value="NOT_ANNOTATED_CDS"/>
    <property type="molecule type" value="Genomic_DNA"/>
</dbReference>
<evidence type="ECO:0000256" key="1">
    <source>
        <dbReference type="SAM" id="Coils"/>
    </source>
</evidence>
<feature type="coiled-coil region" evidence="1">
    <location>
        <begin position="148"/>
        <end position="175"/>
    </location>
</feature>
<feature type="region of interest" description="Disordered" evidence="2">
    <location>
        <begin position="455"/>
        <end position="493"/>
    </location>
</feature>
<accession>A0A452FRG5</accession>
<organism evidence="4 5">
    <name type="scientific">Capra hircus</name>
    <name type="common">Goat</name>
    <dbReference type="NCBI Taxonomy" id="9925"/>
    <lineage>
        <taxon>Eukaryota</taxon>
        <taxon>Metazoa</taxon>
        <taxon>Chordata</taxon>
        <taxon>Craniata</taxon>
        <taxon>Vertebrata</taxon>
        <taxon>Euteleostomi</taxon>
        <taxon>Mammalia</taxon>
        <taxon>Eutheria</taxon>
        <taxon>Laurasiatheria</taxon>
        <taxon>Artiodactyla</taxon>
        <taxon>Ruminantia</taxon>
        <taxon>Pecora</taxon>
        <taxon>Bovidae</taxon>
        <taxon>Caprinae</taxon>
        <taxon>Capra</taxon>
    </lineage>
</organism>
<keyword evidence="1" id="KW-0175">Coiled coil</keyword>
<evidence type="ECO:0000313" key="4">
    <source>
        <dbReference type="Ensembl" id="ENSCHIP00000026952.1"/>
    </source>
</evidence>
<dbReference type="SUPFAM" id="SSF74853">
    <property type="entry name" value="Lamin A/C globular tail domain"/>
    <property type="match status" value="1"/>
</dbReference>
<dbReference type="GO" id="GO:0030527">
    <property type="term" value="F:structural constituent of chromatin"/>
    <property type="evidence" value="ECO:0007669"/>
    <property type="project" value="TreeGrafter"/>
</dbReference>
<feature type="region of interest" description="Disordered" evidence="2">
    <location>
        <begin position="1"/>
        <end position="76"/>
    </location>
</feature>
<evidence type="ECO:0000313" key="5">
    <source>
        <dbReference type="Proteomes" id="UP000291000"/>
    </source>
</evidence>
<reference evidence="4" key="2">
    <citation type="submission" date="2025-08" db="UniProtKB">
        <authorList>
            <consortium name="Ensembl"/>
        </authorList>
    </citation>
    <scope>IDENTIFICATION</scope>
</reference>
<feature type="compositionally biased region" description="Gly residues" evidence="2">
    <location>
        <begin position="851"/>
        <end position="860"/>
    </location>
</feature>
<feature type="compositionally biased region" description="Polar residues" evidence="2">
    <location>
        <begin position="65"/>
        <end position="76"/>
    </location>
</feature>
<keyword evidence="5" id="KW-1185">Reference proteome</keyword>
<dbReference type="Proteomes" id="UP000291000">
    <property type="component" value="Chromosome 29"/>
</dbReference>
<feature type="compositionally biased region" description="Polar residues" evidence="2">
    <location>
        <begin position="357"/>
        <end position="367"/>
    </location>
</feature>
<dbReference type="AlphaFoldDB" id="A0A452FRG5"/>
<protein>
    <submittedName>
        <fullName evidence="4">Lamin tail domain containing 2</fullName>
    </submittedName>
</protein>
<gene>
    <name evidence="4" type="primary">LMNTD2</name>
</gene>
<dbReference type="GO" id="GO:0005638">
    <property type="term" value="C:lamin filament"/>
    <property type="evidence" value="ECO:0007669"/>
    <property type="project" value="TreeGrafter"/>
</dbReference>
<dbReference type="InterPro" id="IPR052877">
    <property type="entry name" value="Lamin_tail_domain"/>
</dbReference>
<evidence type="ECO:0000259" key="3">
    <source>
        <dbReference type="PROSITE" id="PS51841"/>
    </source>
</evidence>
<sequence length="860" mass="92320">MCPKAPYGGPSAVAPPATSRMAPKSCQEAEDAEEEALPSLVDREPVSGHVGPPAGAAADPVAPTHPQNATPSSTRMISSISLQPALESLDPRALRLLWGQRELEIQALRWAVQNQRAARRRHILQEVAGLPAERSSRSQEKFLQNQEKQLLEERLQQTGDALQQLEAELQAFQKSCLLQLARSSWVGRVLRSSTGSVEVVTAETLMDLSDFSENDQAPAAGEGFRLEDVDWNSIAHRYPNLFSNLESNSDQKHARTPQLPAASPPDQWSSELCCRHQEHNLKSVEWSSLPLAGTSSSGGADSESSNSQLAAHNRVHKVTRDHPPVPGRTAKQVEAQAQSLCRDGQATSEGGAGRSPLVSSPSHTCRTVLSAPSPEGHPLTSWLPGSQLEAATSWLPVPAGGSGAPSPVPGLGRARRAPATASVPWLEPTCHPSPRQVLHSVSPLLPGAGAHHPSCPDLIPTAAPLPRGPSGHCGPGPASQEMSSVDPGPSKLGFPSQAVRLSVHLQNTHSDEQGENGQKPESGVDSHLWHSRRCPSPSPTGSCLKIMAVSRRQRFVRILNQSLEETVDLGGFVLQQLVLDFPVCLYRFPPSTLLAPRHHVTVWGEGPCSTRRQQPSSLGQEPVRFYSSRSCVTLLLNPQGEVLSEHQSPHCVTPVSRIFADNTDLSIDCFPLSEARPGADLAEHQPQPRPLRKGRVREARAGRRRPGWGPRVPRCLLPPQARTGKDPRLPAGTAPHLPRSHPSARSGLPSGLPPPQAASAPGPPLPAGRLSLTTPPYLARPRVQLPRLSTIKLLRQREAPVWPKDVAQTHPELLPAIPIPGECTAGRNVEEGRPARRGRPADPTHLLPSRGRGGPPGLPG</sequence>
<reference evidence="4 5" key="1">
    <citation type="submission" date="2016-04" db="EMBL/GenBank/DDBJ databases">
        <title>Polished mammalian reference genomes with single-molecule sequencing and chromosome conformation capture applied to the Capra hircus genome.</title>
        <authorList>
            <person name="Bickhart D.M."/>
            <person name="Koren S."/>
            <person name="Rosen B."/>
            <person name="Hastie A."/>
            <person name="Liachko I."/>
            <person name="Sullivan S.T."/>
            <person name="Burton J."/>
            <person name="Sayre B.L."/>
            <person name="Huson H.J."/>
            <person name="Lee J."/>
            <person name="Lam E."/>
            <person name="Kelley C.M."/>
            <person name="Hutchison J.L."/>
            <person name="Zhou Y."/>
            <person name="Sun J."/>
            <person name="Crisa A."/>
            <person name="Schwartz J.C."/>
            <person name="Hammond J.A."/>
            <person name="Schroeder S.G."/>
            <person name="Liu G.E."/>
            <person name="Dunham M."/>
            <person name="Shendure J."/>
            <person name="Sonstegard T.S."/>
            <person name="Phillippy A.M."/>
            <person name="Van Tassell C.P."/>
            <person name="Smith T.P."/>
        </authorList>
    </citation>
    <scope>NUCLEOTIDE SEQUENCE [LARGE SCALE GENOMIC DNA]</scope>
</reference>
<dbReference type="Bgee" id="ENSCHIG00000023094">
    <property type="expression patterns" value="Expressed in fallopian tube and 12 other cell types or tissues"/>
</dbReference>
<feature type="region of interest" description="Disordered" evidence="2">
    <location>
        <begin position="245"/>
        <end position="269"/>
    </location>
</feature>
<name>A0A452FRG5_CAPHI</name>
<feature type="compositionally biased region" description="Low complexity" evidence="2">
    <location>
        <begin position="47"/>
        <end position="62"/>
    </location>
</feature>
<dbReference type="GeneTree" id="ENSGT00390000012150"/>
<dbReference type="InterPro" id="IPR001322">
    <property type="entry name" value="Lamin_tail_dom"/>
</dbReference>
<dbReference type="OMA" id="RMAPKSC"/>
<feature type="region of interest" description="Disordered" evidence="2">
    <location>
        <begin position="678"/>
        <end position="774"/>
    </location>
</feature>
<dbReference type="InterPro" id="IPR036415">
    <property type="entry name" value="Lamin_tail_dom_sf"/>
</dbReference>
<dbReference type="PANTHER" id="PTHR19956:SF5">
    <property type="entry name" value="LAMIN TAIL DOMAIN-CONTAINING PROTEIN 2"/>
    <property type="match status" value="1"/>
</dbReference>
<dbReference type="PANTHER" id="PTHR19956">
    <property type="entry name" value="LAMIN TAIL DOMAIN-CONTAINING PROTEIN 2"/>
    <property type="match status" value="1"/>
</dbReference>
<evidence type="ECO:0000256" key="2">
    <source>
        <dbReference type="SAM" id="MobiDB-lite"/>
    </source>
</evidence>
<feature type="compositionally biased region" description="Basic and acidic residues" evidence="2">
    <location>
        <begin position="828"/>
        <end position="842"/>
    </location>
</feature>
<feature type="region of interest" description="Disordered" evidence="2">
    <location>
        <begin position="315"/>
        <end position="415"/>
    </location>
</feature>
<dbReference type="Gene3D" id="2.60.40.1260">
    <property type="entry name" value="Lamin Tail domain"/>
    <property type="match status" value="1"/>
</dbReference>
<feature type="region of interest" description="Disordered" evidence="2">
    <location>
        <begin position="817"/>
        <end position="860"/>
    </location>
</feature>
<dbReference type="STRING" id="9925.ENSCHIP00000026952"/>
<feature type="compositionally biased region" description="Pro residues" evidence="2">
    <location>
        <begin position="751"/>
        <end position="766"/>
    </location>
</feature>